<dbReference type="Gene3D" id="3.40.50.1010">
    <property type="entry name" value="5'-nuclease"/>
    <property type="match status" value="1"/>
</dbReference>
<proteinExistence type="inferred from homology"/>
<keyword evidence="5 8" id="KW-0378">Hydrolase</keyword>
<dbReference type="InterPro" id="IPR002716">
    <property type="entry name" value="PIN_dom"/>
</dbReference>
<geneLocation type="plasmid" evidence="11">
    <name>pts485</name>
</geneLocation>
<dbReference type="InterPro" id="IPR029060">
    <property type="entry name" value="PIN-like_dom_sf"/>
</dbReference>
<dbReference type="PANTHER" id="PTHR33653:SF1">
    <property type="entry name" value="RIBONUCLEASE VAPC2"/>
    <property type="match status" value="1"/>
</dbReference>
<organism evidence="10 11">
    <name type="scientific">Candidatus Thiodictyon syntrophicum</name>
    <dbReference type="NCBI Taxonomy" id="1166950"/>
    <lineage>
        <taxon>Bacteria</taxon>
        <taxon>Pseudomonadati</taxon>
        <taxon>Pseudomonadota</taxon>
        <taxon>Gammaproteobacteria</taxon>
        <taxon>Chromatiales</taxon>
        <taxon>Chromatiaceae</taxon>
        <taxon>Thiodictyon</taxon>
    </lineage>
</organism>
<evidence type="ECO:0000256" key="5">
    <source>
        <dbReference type="ARBA" id="ARBA00022801"/>
    </source>
</evidence>
<dbReference type="GO" id="GO:0090729">
    <property type="term" value="F:toxin activity"/>
    <property type="evidence" value="ECO:0007669"/>
    <property type="project" value="UniProtKB-KW"/>
</dbReference>
<dbReference type="PANTHER" id="PTHR33653">
    <property type="entry name" value="RIBONUCLEASE VAPC2"/>
    <property type="match status" value="1"/>
</dbReference>
<feature type="binding site" evidence="8">
    <location>
        <position position="4"/>
    </location>
    <ligand>
        <name>Mg(2+)</name>
        <dbReference type="ChEBI" id="CHEBI:18420"/>
    </ligand>
</feature>
<keyword evidence="4 8" id="KW-0479">Metal-binding</keyword>
<evidence type="ECO:0000256" key="8">
    <source>
        <dbReference type="HAMAP-Rule" id="MF_00265"/>
    </source>
</evidence>
<name>A0A2K8UJC9_9GAMM</name>
<comment type="similarity">
    <text evidence="7 8">Belongs to the PINc/VapC protein family.</text>
</comment>
<dbReference type="SUPFAM" id="SSF88723">
    <property type="entry name" value="PIN domain-like"/>
    <property type="match status" value="1"/>
</dbReference>
<dbReference type="RefSeq" id="WP_100923187.1">
    <property type="nucleotide sequence ID" value="NZ_CP020372.1"/>
</dbReference>
<keyword evidence="2 8" id="KW-1277">Toxin-antitoxin system</keyword>
<evidence type="ECO:0000256" key="6">
    <source>
        <dbReference type="ARBA" id="ARBA00022842"/>
    </source>
</evidence>
<dbReference type="EMBL" id="CP020372">
    <property type="protein sequence ID" value="AUB85569.1"/>
    <property type="molecule type" value="Genomic_DNA"/>
</dbReference>
<dbReference type="EC" id="3.1.-.-" evidence="8"/>
<reference evidence="10 11" key="1">
    <citation type="submission" date="2017-03" db="EMBL/GenBank/DDBJ databases">
        <title>Complete genome sequence of Candidatus 'Thiodictyon syntrophicum' sp. nov. strain Cad16T, a photolithoautotroph purple sulfur bacterium isolated from an alpine meromictic lake.</title>
        <authorList>
            <person name="Luedin S.M."/>
            <person name="Pothier J.F."/>
            <person name="Danza F."/>
            <person name="Storelli N."/>
            <person name="Wittwer M."/>
            <person name="Tonolla M."/>
        </authorList>
    </citation>
    <scope>NUCLEOTIDE SEQUENCE [LARGE SCALE GENOMIC DNA]</scope>
    <source>
        <strain evidence="10 11">Cad16T</strain>
        <plasmid evidence="11">Plasmid pts485</plasmid>
    </source>
</reference>
<dbReference type="AlphaFoldDB" id="A0A2K8UJC9"/>
<evidence type="ECO:0000256" key="1">
    <source>
        <dbReference type="ARBA" id="ARBA00001946"/>
    </source>
</evidence>
<keyword evidence="11" id="KW-1185">Reference proteome</keyword>
<dbReference type="KEGG" id="tsy:THSYN_32175"/>
<evidence type="ECO:0000256" key="3">
    <source>
        <dbReference type="ARBA" id="ARBA00022722"/>
    </source>
</evidence>
<dbReference type="CDD" id="cd09871">
    <property type="entry name" value="PIN_MtVapC28-VapC30-like"/>
    <property type="match status" value="1"/>
</dbReference>
<gene>
    <name evidence="8" type="primary">vapC</name>
    <name evidence="10" type="ORF">THSYN_32175</name>
</gene>
<keyword evidence="10" id="KW-0614">Plasmid</keyword>
<dbReference type="OrthoDB" id="32625at2"/>
<dbReference type="InterPro" id="IPR050556">
    <property type="entry name" value="Type_II_TA_system_RNase"/>
</dbReference>
<dbReference type="HAMAP" id="MF_00265">
    <property type="entry name" value="VapC_Nob1"/>
    <property type="match status" value="1"/>
</dbReference>
<evidence type="ECO:0000313" key="11">
    <source>
        <dbReference type="Proteomes" id="UP000232638"/>
    </source>
</evidence>
<protein>
    <recommendedName>
        <fullName evidence="8">Ribonuclease VapC</fullName>
        <shortName evidence="8">RNase VapC</shortName>
        <ecNumber evidence="8">3.1.-.-</ecNumber>
    </recommendedName>
    <alternativeName>
        <fullName evidence="8">Toxin VapC</fullName>
    </alternativeName>
</protein>
<comment type="function">
    <text evidence="8">Toxic component of a toxin-antitoxin (TA) system. An RNase.</text>
</comment>
<dbReference type="Pfam" id="PF01850">
    <property type="entry name" value="PIN"/>
    <property type="match status" value="1"/>
</dbReference>
<evidence type="ECO:0000256" key="2">
    <source>
        <dbReference type="ARBA" id="ARBA00022649"/>
    </source>
</evidence>
<dbReference type="GO" id="GO:0016787">
    <property type="term" value="F:hydrolase activity"/>
    <property type="evidence" value="ECO:0007669"/>
    <property type="project" value="UniProtKB-KW"/>
</dbReference>
<dbReference type="GO" id="GO:0000287">
    <property type="term" value="F:magnesium ion binding"/>
    <property type="evidence" value="ECO:0007669"/>
    <property type="project" value="UniProtKB-UniRule"/>
</dbReference>
<feature type="domain" description="PIN" evidence="9">
    <location>
        <begin position="1"/>
        <end position="121"/>
    </location>
</feature>
<keyword evidence="8" id="KW-0800">Toxin</keyword>
<evidence type="ECO:0000256" key="7">
    <source>
        <dbReference type="ARBA" id="ARBA00038093"/>
    </source>
</evidence>
<dbReference type="GO" id="GO:0004540">
    <property type="term" value="F:RNA nuclease activity"/>
    <property type="evidence" value="ECO:0007669"/>
    <property type="project" value="InterPro"/>
</dbReference>
<dbReference type="Proteomes" id="UP000232638">
    <property type="component" value="Plasmid pTs485"/>
</dbReference>
<keyword evidence="6 8" id="KW-0460">Magnesium</keyword>
<dbReference type="InterPro" id="IPR022907">
    <property type="entry name" value="VapC_family"/>
</dbReference>
<evidence type="ECO:0000256" key="4">
    <source>
        <dbReference type="ARBA" id="ARBA00022723"/>
    </source>
</evidence>
<keyword evidence="3 8" id="KW-0540">Nuclease</keyword>
<evidence type="ECO:0000313" key="10">
    <source>
        <dbReference type="EMBL" id="AUB85569.1"/>
    </source>
</evidence>
<feature type="binding site" evidence="8">
    <location>
        <position position="96"/>
    </location>
    <ligand>
        <name>Mg(2+)</name>
        <dbReference type="ChEBI" id="CHEBI:18420"/>
    </ligand>
</feature>
<sequence>MVIDTSAIIAILRGEPESDRLQQSIAAAPRRRLSTASLLECRIVAANLEIAAELEAWLAAAAVEIEPFTADQCRLAAQAFLDFGKGRHPAGLNFGDCFAYALAKQTGEPLLYKGDDFGRTDIATDN</sequence>
<evidence type="ECO:0000259" key="9">
    <source>
        <dbReference type="Pfam" id="PF01850"/>
    </source>
</evidence>
<accession>A0A2K8UJC9</accession>
<comment type="cofactor">
    <cofactor evidence="1 8">
        <name>Mg(2+)</name>
        <dbReference type="ChEBI" id="CHEBI:18420"/>
    </cofactor>
</comment>